<evidence type="ECO:0000313" key="2">
    <source>
        <dbReference type="Proteomes" id="UP001056120"/>
    </source>
</evidence>
<gene>
    <name evidence="1" type="ORF">L1987_24502</name>
</gene>
<organism evidence="1 2">
    <name type="scientific">Smallanthus sonchifolius</name>
    <dbReference type="NCBI Taxonomy" id="185202"/>
    <lineage>
        <taxon>Eukaryota</taxon>
        <taxon>Viridiplantae</taxon>
        <taxon>Streptophyta</taxon>
        <taxon>Embryophyta</taxon>
        <taxon>Tracheophyta</taxon>
        <taxon>Spermatophyta</taxon>
        <taxon>Magnoliopsida</taxon>
        <taxon>eudicotyledons</taxon>
        <taxon>Gunneridae</taxon>
        <taxon>Pentapetalae</taxon>
        <taxon>asterids</taxon>
        <taxon>campanulids</taxon>
        <taxon>Asterales</taxon>
        <taxon>Asteraceae</taxon>
        <taxon>Asteroideae</taxon>
        <taxon>Heliantheae alliance</taxon>
        <taxon>Millerieae</taxon>
        <taxon>Smallanthus</taxon>
    </lineage>
</organism>
<sequence length="132" mass="15188">MLKVIRSIRNQYKVRWHVQKGKVKDQGQRSYVGSCFGVILIQLRSYAMSSIEQKTLATMSLICAMCFFGIFGWYVNFKLAILQQYVADDTFDVTPMAACCTRALLHIAHAVTATDFRDSVWEEKVKEYLCRS</sequence>
<proteinExistence type="predicted"/>
<dbReference type="EMBL" id="CM042025">
    <property type="protein sequence ID" value="KAI3808549.1"/>
    <property type="molecule type" value="Genomic_DNA"/>
</dbReference>
<evidence type="ECO:0000313" key="1">
    <source>
        <dbReference type="EMBL" id="KAI3808549.1"/>
    </source>
</evidence>
<reference evidence="1 2" key="2">
    <citation type="journal article" date="2022" name="Mol. Ecol. Resour.">
        <title>The genomes of chicory, endive, great burdock and yacon provide insights into Asteraceae paleo-polyploidization history and plant inulin production.</title>
        <authorList>
            <person name="Fan W."/>
            <person name="Wang S."/>
            <person name="Wang H."/>
            <person name="Wang A."/>
            <person name="Jiang F."/>
            <person name="Liu H."/>
            <person name="Zhao H."/>
            <person name="Xu D."/>
            <person name="Zhang Y."/>
        </authorList>
    </citation>
    <scope>NUCLEOTIDE SEQUENCE [LARGE SCALE GENOMIC DNA]</scope>
    <source>
        <strain evidence="2">cv. Yunnan</strain>
        <tissue evidence="1">Leaves</tissue>
    </source>
</reference>
<dbReference type="Proteomes" id="UP001056120">
    <property type="component" value="Linkage Group LG08"/>
</dbReference>
<reference evidence="2" key="1">
    <citation type="journal article" date="2022" name="Mol. Ecol. Resour.">
        <title>The genomes of chicory, endive, great burdock and yacon provide insights into Asteraceae palaeo-polyploidization history and plant inulin production.</title>
        <authorList>
            <person name="Fan W."/>
            <person name="Wang S."/>
            <person name="Wang H."/>
            <person name="Wang A."/>
            <person name="Jiang F."/>
            <person name="Liu H."/>
            <person name="Zhao H."/>
            <person name="Xu D."/>
            <person name="Zhang Y."/>
        </authorList>
    </citation>
    <scope>NUCLEOTIDE SEQUENCE [LARGE SCALE GENOMIC DNA]</scope>
    <source>
        <strain evidence="2">cv. Yunnan</strain>
    </source>
</reference>
<keyword evidence="2" id="KW-1185">Reference proteome</keyword>
<comment type="caution">
    <text evidence="1">The sequence shown here is derived from an EMBL/GenBank/DDBJ whole genome shotgun (WGS) entry which is preliminary data.</text>
</comment>
<name>A0ACB9IKT8_9ASTR</name>
<protein>
    <submittedName>
        <fullName evidence="1">Uncharacterized protein</fullName>
    </submittedName>
</protein>
<accession>A0ACB9IKT8</accession>